<evidence type="ECO:0000313" key="3">
    <source>
        <dbReference type="Proteomes" id="UP000250235"/>
    </source>
</evidence>
<feature type="compositionally biased region" description="Basic and acidic residues" evidence="1">
    <location>
        <begin position="470"/>
        <end position="479"/>
    </location>
</feature>
<proteinExistence type="predicted"/>
<evidence type="ECO:0000313" key="2">
    <source>
        <dbReference type="EMBL" id="KZV23894.1"/>
    </source>
</evidence>
<evidence type="ECO:0000256" key="1">
    <source>
        <dbReference type="SAM" id="MobiDB-lite"/>
    </source>
</evidence>
<accession>A0A2Z7APV2</accession>
<dbReference type="AlphaFoldDB" id="A0A2Z7APV2"/>
<organism evidence="2 3">
    <name type="scientific">Dorcoceras hygrometricum</name>
    <dbReference type="NCBI Taxonomy" id="472368"/>
    <lineage>
        <taxon>Eukaryota</taxon>
        <taxon>Viridiplantae</taxon>
        <taxon>Streptophyta</taxon>
        <taxon>Embryophyta</taxon>
        <taxon>Tracheophyta</taxon>
        <taxon>Spermatophyta</taxon>
        <taxon>Magnoliopsida</taxon>
        <taxon>eudicotyledons</taxon>
        <taxon>Gunneridae</taxon>
        <taxon>Pentapetalae</taxon>
        <taxon>asterids</taxon>
        <taxon>lamiids</taxon>
        <taxon>Lamiales</taxon>
        <taxon>Gesneriaceae</taxon>
        <taxon>Didymocarpoideae</taxon>
        <taxon>Trichosporeae</taxon>
        <taxon>Loxocarpinae</taxon>
        <taxon>Dorcoceras</taxon>
    </lineage>
</organism>
<sequence length="501" mass="55693">MVTKSSKQAKGFAAQICALPKGAPNLTLGGAKTFPPLKILTVKTVGTYVSKNKSINTEKVTDETPVEKVVKKAVAKRRPAPATDPIAKWKRTTVGRAAPTERNLAIVLVATEAEPISIIPTERPSAQRRQAPKRKLIFQRVSDDEKSDEEETFEQGTDKERLDLEQPTMEETVEEIVAKVIAETAEIVEEEPALETVVTKSRIDVSAITNYDVVTSFKVLSNEEGPLVETEKRRKHIRRLLRNWAEICVHIVQYSLFGHILPVGTYNLCRDVVAAGPVVDLDTVPTGIFHAFQHSLEVEGFYDFFVHPVVQYISSSSSSESSVSIRPRYLDAIPSGSYSSASRIYFTEDIPHTSMPIVVVPFAELTDYFAQLQASVVQIQLEKVRTRDDVAELKPALSSKITDLEAAFAHASTYLERVFRNQIYDFQQEIKTQKATLSRDLDGFRKETHEGITTLNAQLSEIIAYINRGRDDKKGEIESSRGPPPDDLSRPGEGGSRSEPP</sequence>
<keyword evidence="3" id="KW-1185">Reference proteome</keyword>
<reference evidence="2 3" key="1">
    <citation type="journal article" date="2015" name="Proc. Natl. Acad. Sci. U.S.A.">
        <title>The resurrection genome of Boea hygrometrica: A blueprint for survival of dehydration.</title>
        <authorList>
            <person name="Xiao L."/>
            <person name="Yang G."/>
            <person name="Zhang L."/>
            <person name="Yang X."/>
            <person name="Zhao S."/>
            <person name="Ji Z."/>
            <person name="Zhou Q."/>
            <person name="Hu M."/>
            <person name="Wang Y."/>
            <person name="Chen M."/>
            <person name="Xu Y."/>
            <person name="Jin H."/>
            <person name="Xiao X."/>
            <person name="Hu G."/>
            <person name="Bao F."/>
            <person name="Hu Y."/>
            <person name="Wan P."/>
            <person name="Li L."/>
            <person name="Deng X."/>
            <person name="Kuang T."/>
            <person name="Xiang C."/>
            <person name="Zhu J.K."/>
            <person name="Oliver M.J."/>
            <person name="He Y."/>
        </authorList>
    </citation>
    <scope>NUCLEOTIDE SEQUENCE [LARGE SCALE GENOMIC DNA]</scope>
    <source>
        <strain evidence="3">cv. XS01</strain>
    </source>
</reference>
<name>A0A2Z7APV2_9LAMI</name>
<dbReference type="EMBL" id="KV013351">
    <property type="protein sequence ID" value="KZV23894.1"/>
    <property type="molecule type" value="Genomic_DNA"/>
</dbReference>
<gene>
    <name evidence="2" type="ORF">F511_18019</name>
</gene>
<dbReference type="Proteomes" id="UP000250235">
    <property type="component" value="Unassembled WGS sequence"/>
</dbReference>
<protein>
    <submittedName>
        <fullName evidence="2">Uncharacterized protein</fullName>
    </submittedName>
</protein>
<feature type="region of interest" description="Disordered" evidence="1">
    <location>
        <begin position="470"/>
        <end position="501"/>
    </location>
</feature>